<evidence type="ECO:0000256" key="5">
    <source>
        <dbReference type="SAM" id="MobiDB-lite"/>
    </source>
</evidence>
<evidence type="ECO:0000313" key="8">
    <source>
        <dbReference type="Proteomes" id="UP000789572"/>
    </source>
</evidence>
<dbReference type="OrthoDB" id="2414060at2759"/>
<accession>A0A9N8Z3G8</accession>
<evidence type="ECO:0000256" key="3">
    <source>
        <dbReference type="ARBA" id="ARBA00022777"/>
    </source>
</evidence>
<dbReference type="GO" id="GO:0005524">
    <property type="term" value="F:ATP binding"/>
    <property type="evidence" value="ECO:0007669"/>
    <property type="project" value="UniProtKB-KW"/>
</dbReference>
<dbReference type="Proteomes" id="UP000789572">
    <property type="component" value="Unassembled WGS sequence"/>
</dbReference>
<dbReference type="InterPro" id="IPR011009">
    <property type="entry name" value="Kinase-like_dom_sf"/>
</dbReference>
<keyword evidence="1" id="KW-0808">Transferase</keyword>
<dbReference type="InterPro" id="IPR051681">
    <property type="entry name" value="Ser/Thr_Kinases-Pseudokinases"/>
</dbReference>
<sequence length="318" mass="36683">MTAYLWCKSCCADKFKEDFSKWTSGDAALYEFIRTTQLTATSNYGVMEWIPYDELRITGYLSRGGYGELQAYYECASNANQINHCFGITRAPETDNIGLVLANERFGDLGNYVRTEHANLTWLDRVELLWNVADGLQAIHSNGLVHRDFHSGNILVRGRNTTTIADLGLCRQVDNFGIIMWQVASGKKPFRDVPYDTSLAIKLCRGTRPPIMKQMPDCLKELMQQCWHDNPSMRPTSAELKEKLWKWLYDYDCEEHKQIALATRRQQKRQNSGKNTDETQTESSDSQSTHPQARYYSTLLPTQKLRELIYLILTCYIR</sequence>
<dbReference type="InterPro" id="IPR001245">
    <property type="entry name" value="Ser-Thr/Tyr_kinase_cat_dom"/>
</dbReference>
<reference evidence="7" key="1">
    <citation type="submission" date="2021-06" db="EMBL/GenBank/DDBJ databases">
        <authorList>
            <person name="Kallberg Y."/>
            <person name="Tangrot J."/>
            <person name="Rosling A."/>
        </authorList>
    </citation>
    <scope>NUCLEOTIDE SEQUENCE</scope>
    <source>
        <strain evidence="7">IA702</strain>
    </source>
</reference>
<dbReference type="SUPFAM" id="SSF56112">
    <property type="entry name" value="Protein kinase-like (PK-like)"/>
    <property type="match status" value="1"/>
</dbReference>
<dbReference type="PROSITE" id="PS50011">
    <property type="entry name" value="PROTEIN_KINASE_DOM"/>
    <property type="match status" value="1"/>
</dbReference>
<dbReference type="AlphaFoldDB" id="A0A9N8Z3G8"/>
<dbReference type="PANTHER" id="PTHR44329">
    <property type="entry name" value="SERINE/THREONINE-PROTEIN KINASE TNNI3K-RELATED"/>
    <property type="match status" value="1"/>
</dbReference>
<keyword evidence="8" id="KW-1185">Reference proteome</keyword>
<dbReference type="GO" id="GO:0004674">
    <property type="term" value="F:protein serine/threonine kinase activity"/>
    <property type="evidence" value="ECO:0007669"/>
    <property type="project" value="TreeGrafter"/>
</dbReference>
<evidence type="ECO:0000256" key="2">
    <source>
        <dbReference type="ARBA" id="ARBA00022741"/>
    </source>
</evidence>
<gene>
    <name evidence="7" type="ORF">POCULU_LOCUS971</name>
</gene>
<dbReference type="Gene3D" id="1.10.510.10">
    <property type="entry name" value="Transferase(Phosphotransferase) domain 1"/>
    <property type="match status" value="2"/>
</dbReference>
<keyword evidence="3" id="KW-0418">Kinase</keyword>
<evidence type="ECO:0000256" key="4">
    <source>
        <dbReference type="ARBA" id="ARBA00022840"/>
    </source>
</evidence>
<proteinExistence type="predicted"/>
<dbReference type="InterPro" id="IPR000719">
    <property type="entry name" value="Prot_kinase_dom"/>
</dbReference>
<dbReference type="EMBL" id="CAJVPJ010000062">
    <property type="protein sequence ID" value="CAG8469564.1"/>
    <property type="molecule type" value="Genomic_DNA"/>
</dbReference>
<dbReference type="PANTHER" id="PTHR44329:SF288">
    <property type="entry name" value="MITOGEN-ACTIVATED PROTEIN KINASE KINASE KINASE 20"/>
    <property type="match status" value="1"/>
</dbReference>
<protein>
    <submittedName>
        <fullName evidence="7">6008_t:CDS:1</fullName>
    </submittedName>
</protein>
<evidence type="ECO:0000259" key="6">
    <source>
        <dbReference type="PROSITE" id="PS50011"/>
    </source>
</evidence>
<organism evidence="7 8">
    <name type="scientific">Paraglomus occultum</name>
    <dbReference type="NCBI Taxonomy" id="144539"/>
    <lineage>
        <taxon>Eukaryota</taxon>
        <taxon>Fungi</taxon>
        <taxon>Fungi incertae sedis</taxon>
        <taxon>Mucoromycota</taxon>
        <taxon>Glomeromycotina</taxon>
        <taxon>Glomeromycetes</taxon>
        <taxon>Paraglomerales</taxon>
        <taxon>Paraglomeraceae</taxon>
        <taxon>Paraglomus</taxon>
    </lineage>
</organism>
<keyword evidence="4" id="KW-0067">ATP-binding</keyword>
<dbReference type="Pfam" id="PF07714">
    <property type="entry name" value="PK_Tyr_Ser-Thr"/>
    <property type="match status" value="2"/>
</dbReference>
<name>A0A9N8Z3G8_9GLOM</name>
<evidence type="ECO:0000256" key="1">
    <source>
        <dbReference type="ARBA" id="ARBA00022679"/>
    </source>
</evidence>
<feature type="region of interest" description="Disordered" evidence="5">
    <location>
        <begin position="262"/>
        <end position="293"/>
    </location>
</feature>
<comment type="caution">
    <text evidence="7">The sequence shown here is derived from an EMBL/GenBank/DDBJ whole genome shotgun (WGS) entry which is preliminary data.</text>
</comment>
<feature type="domain" description="Protein kinase" evidence="6">
    <location>
        <begin position="1"/>
        <end position="248"/>
    </location>
</feature>
<keyword evidence="2" id="KW-0547">Nucleotide-binding</keyword>
<evidence type="ECO:0000313" key="7">
    <source>
        <dbReference type="EMBL" id="CAG8469564.1"/>
    </source>
</evidence>